<dbReference type="InterPro" id="IPR006527">
    <property type="entry name" value="F-box-assoc_dom_typ1"/>
</dbReference>
<dbReference type="InterPro" id="IPR050796">
    <property type="entry name" value="SCF_F-box_component"/>
</dbReference>
<dbReference type="Gene3D" id="1.20.1280.50">
    <property type="match status" value="1"/>
</dbReference>
<dbReference type="PANTHER" id="PTHR31672:SF10">
    <property type="entry name" value="F-BOX DOMAIN-CONTAINING PROTEIN"/>
    <property type="match status" value="1"/>
</dbReference>
<dbReference type="SUPFAM" id="SSF81383">
    <property type="entry name" value="F-box domain"/>
    <property type="match status" value="1"/>
</dbReference>
<sequence length="378" mass="43954">MMNFLVPEDLMIEILVCLPVKSIVRFRCVSKTWCNMVKSPSFINHHLRNQRRRNVLLVRRCLLPPPQYDDVLSFHDPNSPELEEVCPNLSIPFLKDLRMGKPGSCTYNPNNIRILGGCNGLVCIFYINFVVILCNPALREFKMLPPFPLDSAYYPSRIGFGITACTNDFKVVLLLQSRDEYCKSPYTVNMYSSSTSSWKQIHIAPTTQVGHMEMWSELFFNGVCHWPATRSPKFERAILCFDLSTEVLGWLEYPDISYERSKWSRLMVMNECFAVVWLNLFGRAITTEIWVMKEYGVRESWTKQFSIQSFTDIRFSPFLPWKNDQWMLLLESGDVDPSGQLVSCSFHSNEIKKYRVYGEKGTLKPLIYQESLISLDKF</sequence>
<dbReference type="EMBL" id="JBJXBP010000006">
    <property type="protein sequence ID" value="KAL3824173.1"/>
    <property type="molecule type" value="Genomic_DNA"/>
</dbReference>
<protein>
    <recommendedName>
        <fullName evidence="1">F-box domain-containing protein</fullName>
    </recommendedName>
</protein>
<dbReference type="InterPro" id="IPR036047">
    <property type="entry name" value="F-box-like_dom_sf"/>
</dbReference>
<keyword evidence="4" id="KW-1185">Reference proteome</keyword>
<evidence type="ECO:0000313" key="4">
    <source>
        <dbReference type="Proteomes" id="UP001634393"/>
    </source>
</evidence>
<dbReference type="Proteomes" id="UP001634393">
    <property type="component" value="Unassembled WGS sequence"/>
</dbReference>
<evidence type="ECO:0000313" key="3">
    <source>
        <dbReference type="EMBL" id="KAL3824173.1"/>
    </source>
</evidence>
<dbReference type="AlphaFoldDB" id="A0ABD3SIS4"/>
<dbReference type="CDD" id="cd22157">
    <property type="entry name" value="F-box_AtFBW1-like"/>
    <property type="match status" value="1"/>
</dbReference>
<accession>A0ABD3SIS4</accession>
<comment type="caution">
    <text evidence="3">The sequence shown here is derived from an EMBL/GenBank/DDBJ whole genome shotgun (WGS) entry which is preliminary data.</text>
</comment>
<dbReference type="Pfam" id="PF00646">
    <property type="entry name" value="F-box"/>
    <property type="match status" value="1"/>
</dbReference>
<dbReference type="EMBL" id="JBJXBP010000006">
    <property type="protein sequence ID" value="KAL3824132.1"/>
    <property type="molecule type" value="Genomic_DNA"/>
</dbReference>
<name>A0ABD3SIS4_9LAMI</name>
<dbReference type="SMART" id="SM00256">
    <property type="entry name" value="FBOX"/>
    <property type="match status" value="1"/>
</dbReference>
<evidence type="ECO:0000259" key="1">
    <source>
        <dbReference type="SMART" id="SM00256"/>
    </source>
</evidence>
<dbReference type="InterPro" id="IPR017451">
    <property type="entry name" value="F-box-assoc_interact_dom"/>
</dbReference>
<feature type="domain" description="F-box" evidence="1">
    <location>
        <begin position="6"/>
        <end position="46"/>
    </location>
</feature>
<evidence type="ECO:0000313" key="2">
    <source>
        <dbReference type="EMBL" id="KAL3824132.1"/>
    </source>
</evidence>
<dbReference type="NCBIfam" id="TIGR01640">
    <property type="entry name" value="F_box_assoc_1"/>
    <property type="match status" value="1"/>
</dbReference>
<dbReference type="Pfam" id="PF07734">
    <property type="entry name" value="FBA_1"/>
    <property type="match status" value="1"/>
</dbReference>
<proteinExistence type="predicted"/>
<organism evidence="3 4">
    <name type="scientific">Penstemon smallii</name>
    <dbReference type="NCBI Taxonomy" id="265156"/>
    <lineage>
        <taxon>Eukaryota</taxon>
        <taxon>Viridiplantae</taxon>
        <taxon>Streptophyta</taxon>
        <taxon>Embryophyta</taxon>
        <taxon>Tracheophyta</taxon>
        <taxon>Spermatophyta</taxon>
        <taxon>Magnoliopsida</taxon>
        <taxon>eudicotyledons</taxon>
        <taxon>Gunneridae</taxon>
        <taxon>Pentapetalae</taxon>
        <taxon>asterids</taxon>
        <taxon>lamiids</taxon>
        <taxon>Lamiales</taxon>
        <taxon>Plantaginaceae</taxon>
        <taxon>Cheloneae</taxon>
        <taxon>Penstemon</taxon>
    </lineage>
</organism>
<dbReference type="PANTHER" id="PTHR31672">
    <property type="entry name" value="BNACNNG10540D PROTEIN"/>
    <property type="match status" value="1"/>
</dbReference>
<dbReference type="InterPro" id="IPR001810">
    <property type="entry name" value="F-box_dom"/>
</dbReference>
<gene>
    <name evidence="2" type="ORF">ACJIZ3_020161</name>
    <name evidence="3" type="ORF">ACJIZ3_020202</name>
</gene>
<reference evidence="3 4" key="1">
    <citation type="submission" date="2024-12" db="EMBL/GenBank/DDBJ databases">
        <title>The unique morphological basis and parallel evolutionary history of personate flowers in Penstemon.</title>
        <authorList>
            <person name="Depatie T.H."/>
            <person name="Wessinger C.A."/>
        </authorList>
    </citation>
    <scope>NUCLEOTIDE SEQUENCE [LARGE SCALE GENOMIC DNA]</scope>
    <source>
        <strain evidence="3">WTNN_2</strain>
        <tissue evidence="3">Leaf</tissue>
    </source>
</reference>